<keyword evidence="5 12" id="KW-0812">Transmembrane</keyword>
<dbReference type="Pfam" id="PF00487">
    <property type="entry name" value="FA_desaturase"/>
    <property type="match status" value="1"/>
</dbReference>
<evidence type="ECO:0000256" key="1">
    <source>
        <dbReference type="ARBA" id="ARBA00004429"/>
    </source>
</evidence>
<comment type="caution">
    <text evidence="14">The sequence shown here is derived from an EMBL/GenBank/DDBJ whole genome shotgun (WGS) entry which is preliminary data.</text>
</comment>
<feature type="transmembrane region" description="Helical" evidence="12">
    <location>
        <begin position="333"/>
        <end position="354"/>
    </location>
</feature>
<dbReference type="Proteomes" id="UP001595897">
    <property type="component" value="Unassembled WGS sequence"/>
</dbReference>
<keyword evidence="3" id="KW-1003">Cell membrane</keyword>
<dbReference type="PANTHER" id="PTHR38674">
    <property type="entry name" value="ALKANE 1-MONOOXYGENASE 1"/>
    <property type="match status" value="1"/>
</dbReference>
<evidence type="ECO:0000256" key="5">
    <source>
        <dbReference type="ARBA" id="ARBA00022692"/>
    </source>
</evidence>
<keyword evidence="8" id="KW-0560">Oxidoreductase</keyword>
<evidence type="ECO:0000256" key="7">
    <source>
        <dbReference type="ARBA" id="ARBA00022989"/>
    </source>
</evidence>
<name>A0ABV9LTM3_9ALTE</name>
<evidence type="ECO:0000256" key="10">
    <source>
        <dbReference type="ARBA" id="ARBA00023033"/>
    </source>
</evidence>
<feature type="domain" description="Fatty acid desaturase" evidence="13">
    <location>
        <begin position="121"/>
        <end position="330"/>
    </location>
</feature>
<comment type="similarity">
    <text evidence="2">Belongs to the fatty acid desaturase type 1 family. AlkB subfamily.</text>
</comment>
<evidence type="ECO:0000256" key="8">
    <source>
        <dbReference type="ARBA" id="ARBA00023002"/>
    </source>
</evidence>
<keyword evidence="10" id="KW-0503">Monooxygenase</keyword>
<evidence type="ECO:0000256" key="2">
    <source>
        <dbReference type="ARBA" id="ARBA00010823"/>
    </source>
</evidence>
<evidence type="ECO:0000313" key="14">
    <source>
        <dbReference type="EMBL" id="MFC4699514.1"/>
    </source>
</evidence>
<dbReference type="InterPro" id="IPR033885">
    <property type="entry name" value="AlkB/XylM"/>
</dbReference>
<keyword evidence="15" id="KW-1185">Reference proteome</keyword>
<keyword evidence="11 12" id="KW-0472">Membrane</keyword>
<reference evidence="15" key="1">
    <citation type="journal article" date="2019" name="Int. J. Syst. Evol. Microbiol.">
        <title>The Global Catalogue of Microorganisms (GCM) 10K type strain sequencing project: providing services to taxonomists for standard genome sequencing and annotation.</title>
        <authorList>
            <consortium name="The Broad Institute Genomics Platform"/>
            <consortium name="The Broad Institute Genome Sequencing Center for Infectious Disease"/>
            <person name="Wu L."/>
            <person name="Ma J."/>
        </authorList>
    </citation>
    <scope>NUCLEOTIDE SEQUENCE [LARGE SCALE GENOMIC DNA]</scope>
    <source>
        <strain evidence="15">KACC 12507</strain>
    </source>
</reference>
<organism evidence="14 15">
    <name type="scientific">Glaciecola siphonariae</name>
    <dbReference type="NCBI Taxonomy" id="521012"/>
    <lineage>
        <taxon>Bacteria</taxon>
        <taxon>Pseudomonadati</taxon>
        <taxon>Pseudomonadota</taxon>
        <taxon>Gammaproteobacteria</taxon>
        <taxon>Alteromonadales</taxon>
        <taxon>Alteromonadaceae</taxon>
        <taxon>Glaciecola</taxon>
    </lineage>
</organism>
<evidence type="ECO:0000259" key="13">
    <source>
        <dbReference type="Pfam" id="PF00487"/>
    </source>
</evidence>
<comment type="subcellular location">
    <subcellularLocation>
        <location evidence="1">Cell inner membrane</location>
        <topology evidence="1">Multi-pass membrane protein</topology>
    </subcellularLocation>
</comment>
<evidence type="ECO:0000256" key="12">
    <source>
        <dbReference type="SAM" id="Phobius"/>
    </source>
</evidence>
<keyword evidence="6" id="KW-0479">Metal-binding</keyword>
<dbReference type="PANTHER" id="PTHR38674:SF1">
    <property type="entry name" value="ALKANE 1-MONOOXYGENASE 1"/>
    <property type="match status" value="1"/>
</dbReference>
<dbReference type="PROSITE" id="PS51257">
    <property type="entry name" value="PROKAR_LIPOPROTEIN"/>
    <property type="match status" value="1"/>
</dbReference>
<evidence type="ECO:0000256" key="4">
    <source>
        <dbReference type="ARBA" id="ARBA00022519"/>
    </source>
</evidence>
<feature type="transmembrane region" description="Helical" evidence="12">
    <location>
        <begin position="120"/>
        <end position="142"/>
    </location>
</feature>
<keyword evidence="4" id="KW-0997">Cell inner membrane</keyword>
<dbReference type="EMBL" id="JBHSGU010000002">
    <property type="protein sequence ID" value="MFC4699514.1"/>
    <property type="molecule type" value="Genomic_DNA"/>
</dbReference>
<evidence type="ECO:0000256" key="3">
    <source>
        <dbReference type="ARBA" id="ARBA00022475"/>
    </source>
</evidence>
<evidence type="ECO:0000313" key="15">
    <source>
        <dbReference type="Proteomes" id="UP001595897"/>
    </source>
</evidence>
<evidence type="ECO:0000256" key="11">
    <source>
        <dbReference type="ARBA" id="ARBA00023136"/>
    </source>
</evidence>
<protein>
    <submittedName>
        <fullName evidence="14">Alkane 1-monooxygenase</fullName>
    </submittedName>
</protein>
<feature type="transmembrane region" description="Helical" evidence="12">
    <location>
        <begin position="72"/>
        <end position="92"/>
    </location>
</feature>
<evidence type="ECO:0000256" key="9">
    <source>
        <dbReference type="ARBA" id="ARBA00023004"/>
    </source>
</evidence>
<feature type="transmembrane region" description="Helical" evidence="12">
    <location>
        <begin position="20"/>
        <end position="51"/>
    </location>
</feature>
<dbReference type="CDD" id="cd03512">
    <property type="entry name" value="Alkane-hydroxylase"/>
    <property type="match status" value="1"/>
</dbReference>
<keyword evidence="7 12" id="KW-1133">Transmembrane helix</keyword>
<proteinExistence type="inferred from homology"/>
<gene>
    <name evidence="14" type="ORF">ACFO4O_05010</name>
</gene>
<feature type="transmembrane region" description="Helical" evidence="12">
    <location>
        <begin position="238"/>
        <end position="267"/>
    </location>
</feature>
<dbReference type="InterPro" id="IPR005804">
    <property type="entry name" value="FA_desaturase_dom"/>
</dbReference>
<sequence length="394" mass="44879">MPSKQGVAVMFHYIKFFHYFLTILIGCVCLLFGGHFIWLGFLLFVGIYVLGDAFLGDDLSTPELIHTGLLNALLYSALPIAIFMLAIAMWLVTPYQWAFMDSLSAMIGYDFVAAKQNTTLWQLLVAVFFCGFLLSGAATVVGHELVHRLRSKVAVCTGRWLMSLSFDANFSIEHVYNHHAKVATEEDPVTAPRGRNVYSHVIRAVVGTNMSAWKIEQKRLARKEQSVFSLHNRYLRGWLMTLCCLLVAFALASWQGALFFTAIGIMAKLILEVVNYMEHYGLVRHPRQPVKPKHSWNSNRKISCWAMFNLPRHSHHHAQGAVPFEKLQPMEDAPVMISGYISTIGVVLIPPLWFKLMEPKLAHWDAHFANDEEREILRQQARKQPTNFIQSLLY</sequence>
<dbReference type="RefSeq" id="WP_382406256.1">
    <property type="nucleotide sequence ID" value="NZ_JBHSGU010000002.1"/>
</dbReference>
<accession>A0ABV9LTM3</accession>
<keyword evidence="9" id="KW-0408">Iron</keyword>
<evidence type="ECO:0000256" key="6">
    <source>
        <dbReference type="ARBA" id="ARBA00022723"/>
    </source>
</evidence>